<dbReference type="AlphaFoldDB" id="A0A060DFA4"/>
<protein>
    <submittedName>
        <fullName evidence="1">Uncharacterized protein</fullName>
    </submittedName>
</protein>
<geneLocation type="nucleomorph" evidence="1"/>
<evidence type="ECO:0000313" key="7">
    <source>
        <dbReference type="Proteomes" id="UP000243670"/>
    </source>
</evidence>
<dbReference type="EMBL" id="CP006627">
    <property type="protein sequence ID" value="AIB09533.1"/>
    <property type="molecule type" value="Genomic_DNA"/>
</dbReference>
<evidence type="ECO:0000313" key="1">
    <source>
        <dbReference type="EMBL" id="AIB09533.1"/>
    </source>
</evidence>
<keyword evidence="1" id="KW-0542">Nucleomorph</keyword>
<dbReference type="Proteomes" id="UP000243670">
    <property type="component" value="Nucleomorph 2"/>
</dbReference>
<dbReference type="EMBL" id="CP006628">
    <property type="protein sequence ID" value="AIB09749.1"/>
    <property type="molecule type" value="Genomic_DNA"/>
</dbReference>
<organism evidence="1 7">
    <name type="scientific">Lotharella oceanica</name>
    <dbReference type="NCBI Taxonomy" id="641309"/>
    <lineage>
        <taxon>Eukaryota</taxon>
        <taxon>Sar</taxon>
        <taxon>Rhizaria</taxon>
        <taxon>Cercozoa</taxon>
        <taxon>Chlorarachniophyceae</taxon>
        <taxon>Lotharella</taxon>
    </lineage>
</organism>
<evidence type="ECO:0000313" key="5">
    <source>
        <dbReference type="EMBL" id="AIB09952.1"/>
    </source>
</evidence>
<gene>
    <name evidence="2" type="ORF">M951_chr1185</name>
    <name evidence="1" type="ORF">M951_chr146</name>
    <name evidence="4" type="ORF">M951_chr2175</name>
    <name evidence="3" type="ORF">M951_chr246</name>
    <name evidence="6" type="ORF">M951_chr3159</name>
    <name evidence="5" type="ORF">M951_chr346</name>
</gene>
<reference evidence="1 7" key="1">
    <citation type="journal article" date="2014" name="BMC Genomics">
        <title>Nucleomorph and plastid genome sequences of the chlorarachniophyte Lotharella oceanica: convergent reductive evolution and frequent recombination in nucleomorph-bearing algae.</title>
        <authorList>
            <person name="Tanifuji G."/>
            <person name="Onodera N.T."/>
            <person name="Brown M.W."/>
            <person name="Curtis B.A."/>
            <person name="Roger A.J."/>
            <person name="Ka-Shu Wong G."/>
            <person name="Melkonian M."/>
            <person name="Archibald J.M."/>
        </authorList>
    </citation>
    <scope>NUCLEOTIDE SEQUENCE [LARGE SCALE GENOMIC DNA]</scope>
    <source>
        <strain evidence="1 7">CCMP622</strain>
    </source>
</reference>
<sequence length="96" mass="11150">MTVRAPCKDGNYLMPCIEVTYNGNAMGMDLLKFGKDHYEERSVRSRSLTPPLQGIECPYHEKTAWCCPTLRSLNEQMRQTKSSWTKTPWTYRLSLT</sequence>
<proteinExistence type="predicted"/>
<evidence type="ECO:0000313" key="3">
    <source>
        <dbReference type="EMBL" id="AIB09749.1"/>
    </source>
</evidence>
<dbReference type="EMBL" id="CP006629">
    <property type="protein sequence ID" value="AIB09952.1"/>
    <property type="molecule type" value="Genomic_DNA"/>
</dbReference>
<dbReference type="Proteomes" id="UP000243670">
    <property type="component" value="Nucleomorph 3"/>
</dbReference>
<evidence type="ECO:0000313" key="2">
    <source>
        <dbReference type="EMBL" id="AIB09664.1"/>
    </source>
</evidence>
<accession>A0A060DFA4</accession>
<dbReference type="EMBL" id="CP006629">
    <property type="protein sequence ID" value="AIB10056.1"/>
    <property type="molecule type" value="Genomic_DNA"/>
</dbReference>
<evidence type="ECO:0000313" key="6">
    <source>
        <dbReference type="EMBL" id="AIB10056.1"/>
    </source>
</evidence>
<name>A0A060DFA4_9EUKA</name>
<dbReference type="Proteomes" id="UP000243670">
    <property type="component" value="Nucleomorph 1"/>
</dbReference>
<evidence type="ECO:0000313" key="4">
    <source>
        <dbReference type="EMBL" id="AIB09867.1"/>
    </source>
</evidence>
<dbReference type="EMBL" id="CP006627">
    <property type="protein sequence ID" value="AIB09664.1"/>
    <property type="molecule type" value="Genomic_DNA"/>
</dbReference>
<dbReference type="EMBL" id="CP006628">
    <property type="protein sequence ID" value="AIB09867.1"/>
    <property type="molecule type" value="Genomic_DNA"/>
</dbReference>